<protein>
    <recommendedName>
        <fullName evidence="4">DUF378 domain-containing protein</fullName>
    </recommendedName>
</protein>
<dbReference type="AlphaFoldDB" id="A0A1V4IZV1"/>
<dbReference type="InterPro" id="IPR007211">
    <property type="entry name" value="DUF378"/>
</dbReference>
<proteinExistence type="predicted"/>
<keyword evidence="1" id="KW-0812">Transmembrane</keyword>
<keyword evidence="3" id="KW-1185">Reference proteome</keyword>
<evidence type="ECO:0008006" key="4">
    <source>
        <dbReference type="Google" id="ProtNLM"/>
    </source>
</evidence>
<gene>
    <name evidence="2" type="ORF">CLCHR_08710</name>
</gene>
<dbReference type="STRING" id="225345.CLCHR_08710"/>
<feature type="transmembrane region" description="Helical" evidence="1">
    <location>
        <begin position="42"/>
        <end position="60"/>
    </location>
</feature>
<reference evidence="2 3" key="1">
    <citation type="submission" date="2017-03" db="EMBL/GenBank/DDBJ databases">
        <title>Genome sequence of Clostridium chromiireducens DSM 23318.</title>
        <authorList>
            <person name="Poehlein A."/>
            <person name="Daniel R."/>
        </authorList>
    </citation>
    <scope>NUCLEOTIDE SEQUENCE [LARGE SCALE GENOMIC DNA]</scope>
    <source>
        <strain evidence="2 3">DSM 23318</strain>
    </source>
</reference>
<dbReference type="RefSeq" id="WP_079438463.1">
    <property type="nucleotide sequence ID" value="NZ_JBLZIA010000003.1"/>
</dbReference>
<dbReference type="PANTHER" id="PTHR37304:SF1">
    <property type="entry name" value="MEMBRANE PROTEIN"/>
    <property type="match status" value="1"/>
</dbReference>
<keyword evidence="1" id="KW-1133">Transmembrane helix</keyword>
<evidence type="ECO:0000313" key="2">
    <source>
        <dbReference type="EMBL" id="OPJ65295.1"/>
    </source>
</evidence>
<evidence type="ECO:0000256" key="1">
    <source>
        <dbReference type="SAM" id="Phobius"/>
    </source>
</evidence>
<feature type="transmembrane region" description="Helical" evidence="1">
    <location>
        <begin position="7"/>
        <end position="30"/>
    </location>
</feature>
<keyword evidence="1" id="KW-0472">Membrane</keyword>
<dbReference type="EMBL" id="MZGT01000009">
    <property type="protein sequence ID" value="OPJ65295.1"/>
    <property type="molecule type" value="Genomic_DNA"/>
</dbReference>
<comment type="caution">
    <text evidence="2">The sequence shown here is derived from an EMBL/GenBank/DDBJ whole genome shotgun (WGS) entry which is preliminary data.</text>
</comment>
<name>A0A1V4IZV1_9CLOT</name>
<dbReference type="Proteomes" id="UP000191056">
    <property type="component" value="Unassembled WGS sequence"/>
</dbReference>
<sequence>MKTLNTISLILVIIGGINWGLVGLFEFNIVSVLFGTFSAMTRVIYCLIGIASLFSISLLLRDRSTSTR</sequence>
<dbReference type="Pfam" id="PF04070">
    <property type="entry name" value="DUF378"/>
    <property type="match status" value="1"/>
</dbReference>
<dbReference type="OrthoDB" id="9812136at2"/>
<dbReference type="PANTHER" id="PTHR37304">
    <property type="entry name" value="MEMBRANE PROTEIN-RELATED"/>
    <property type="match status" value="1"/>
</dbReference>
<organism evidence="2 3">
    <name type="scientific">Clostridium chromiireducens</name>
    <dbReference type="NCBI Taxonomy" id="225345"/>
    <lineage>
        <taxon>Bacteria</taxon>
        <taxon>Bacillati</taxon>
        <taxon>Bacillota</taxon>
        <taxon>Clostridia</taxon>
        <taxon>Eubacteriales</taxon>
        <taxon>Clostridiaceae</taxon>
        <taxon>Clostridium</taxon>
    </lineage>
</organism>
<evidence type="ECO:0000313" key="3">
    <source>
        <dbReference type="Proteomes" id="UP000191056"/>
    </source>
</evidence>
<accession>A0A1V4IZV1</accession>